<feature type="domain" description="Peptidase S9 prolyl oligopeptidase catalytic" evidence="3">
    <location>
        <begin position="186"/>
        <end position="247"/>
    </location>
</feature>
<dbReference type="Pfam" id="PF00326">
    <property type="entry name" value="Peptidase_S9"/>
    <property type="match status" value="1"/>
</dbReference>
<sequence length="268" mass="29098">MRVLRMFLACTALLAGACATPVTEPAMGTFVQRELVVEGATHRYQVFVPAPSAAGPSPPVILFLHGTGERGSDGEKPVRVGLGPHVLAHRADFPAIVVFPQAPDDHDWNGDAAALALAALDQATEEFHGDRDRTYLTGLSMGGYGTWELAMLQPHRFAALVPICGGLVPPRDERQLFVTPLAGSADPYATLAKNLRHVPVWIFHGAKDDLVPPDDDRRTYAALKAAGADVRYTEFPDANHNAWDPAYATPELWPWLFAQRRPQRGAVP</sequence>
<evidence type="ECO:0000313" key="4">
    <source>
        <dbReference type="EMBL" id="MFC5569717.1"/>
    </source>
</evidence>
<gene>
    <name evidence="4" type="ORF">ACFPN1_06545</name>
</gene>
<evidence type="ECO:0000256" key="1">
    <source>
        <dbReference type="ARBA" id="ARBA00022729"/>
    </source>
</evidence>
<dbReference type="InterPro" id="IPR001375">
    <property type="entry name" value="Peptidase_S9_cat"/>
</dbReference>
<protein>
    <submittedName>
        <fullName evidence="4">Prolyl oligopeptidase family serine peptidase</fullName>
    </submittedName>
</protein>
<dbReference type="RefSeq" id="WP_386753945.1">
    <property type="nucleotide sequence ID" value="NZ_JBHSNM010000001.1"/>
</dbReference>
<proteinExistence type="predicted"/>
<feature type="chain" id="PRO_5045771222" evidence="2">
    <location>
        <begin position="20"/>
        <end position="268"/>
    </location>
</feature>
<dbReference type="Gene3D" id="3.40.50.1820">
    <property type="entry name" value="alpha/beta hydrolase"/>
    <property type="match status" value="1"/>
</dbReference>
<dbReference type="SUPFAM" id="SSF53474">
    <property type="entry name" value="alpha/beta-Hydrolases"/>
    <property type="match status" value="1"/>
</dbReference>
<comment type="caution">
    <text evidence="4">The sequence shown here is derived from an EMBL/GenBank/DDBJ whole genome shotgun (WGS) entry which is preliminary data.</text>
</comment>
<dbReference type="InterPro" id="IPR029058">
    <property type="entry name" value="AB_hydrolase_fold"/>
</dbReference>
<dbReference type="EMBL" id="JBHSNM010000001">
    <property type="protein sequence ID" value="MFC5569717.1"/>
    <property type="molecule type" value="Genomic_DNA"/>
</dbReference>
<dbReference type="PROSITE" id="PS51257">
    <property type="entry name" value="PROKAR_LIPOPROTEIN"/>
    <property type="match status" value="1"/>
</dbReference>
<evidence type="ECO:0000313" key="5">
    <source>
        <dbReference type="Proteomes" id="UP001596036"/>
    </source>
</evidence>
<keyword evidence="1 2" id="KW-0732">Signal</keyword>
<evidence type="ECO:0000256" key="2">
    <source>
        <dbReference type="SAM" id="SignalP"/>
    </source>
</evidence>
<organism evidence="4 5">
    <name type="scientific">Lysobacter yangpyeongensis</name>
    <dbReference type="NCBI Taxonomy" id="346182"/>
    <lineage>
        <taxon>Bacteria</taxon>
        <taxon>Pseudomonadati</taxon>
        <taxon>Pseudomonadota</taxon>
        <taxon>Gammaproteobacteria</taxon>
        <taxon>Lysobacterales</taxon>
        <taxon>Lysobacteraceae</taxon>
        <taxon>Lysobacter</taxon>
    </lineage>
</organism>
<accession>A0ABW0SKU5</accession>
<name>A0ABW0SKU5_9GAMM</name>
<evidence type="ECO:0000259" key="3">
    <source>
        <dbReference type="Pfam" id="PF00326"/>
    </source>
</evidence>
<dbReference type="Proteomes" id="UP001596036">
    <property type="component" value="Unassembled WGS sequence"/>
</dbReference>
<dbReference type="PANTHER" id="PTHR43037">
    <property type="entry name" value="UNNAMED PRODUCT-RELATED"/>
    <property type="match status" value="1"/>
</dbReference>
<feature type="signal peptide" evidence="2">
    <location>
        <begin position="1"/>
        <end position="19"/>
    </location>
</feature>
<dbReference type="PANTHER" id="PTHR43037:SF1">
    <property type="entry name" value="BLL1128 PROTEIN"/>
    <property type="match status" value="1"/>
</dbReference>
<reference evidence="5" key="1">
    <citation type="journal article" date="2019" name="Int. J. Syst. Evol. Microbiol.">
        <title>The Global Catalogue of Microorganisms (GCM) 10K type strain sequencing project: providing services to taxonomists for standard genome sequencing and annotation.</title>
        <authorList>
            <consortium name="The Broad Institute Genomics Platform"/>
            <consortium name="The Broad Institute Genome Sequencing Center for Infectious Disease"/>
            <person name="Wu L."/>
            <person name="Ma J."/>
        </authorList>
    </citation>
    <scope>NUCLEOTIDE SEQUENCE [LARGE SCALE GENOMIC DNA]</scope>
    <source>
        <strain evidence="5">KACC 11407</strain>
    </source>
</reference>
<keyword evidence="5" id="KW-1185">Reference proteome</keyword>
<dbReference type="InterPro" id="IPR050955">
    <property type="entry name" value="Plant_Biomass_Hydrol_Est"/>
</dbReference>